<feature type="compositionally biased region" description="Low complexity" evidence="2">
    <location>
        <begin position="12"/>
        <end position="22"/>
    </location>
</feature>
<feature type="coiled-coil region" evidence="1">
    <location>
        <begin position="41"/>
        <end position="75"/>
    </location>
</feature>
<name>W9S4F8_9ROSA</name>
<dbReference type="PANTHER" id="PTHR33701:SF3">
    <property type="entry name" value="TRANSCRIPTIONAL REGULATOR ATRX"/>
    <property type="match status" value="1"/>
</dbReference>
<evidence type="ECO:0000313" key="4">
    <source>
        <dbReference type="Proteomes" id="UP000030645"/>
    </source>
</evidence>
<feature type="compositionally biased region" description="Basic and acidic residues" evidence="2">
    <location>
        <begin position="148"/>
        <end position="164"/>
    </location>
</feature>
<dbReference type="eggNOG" id="ENOG502QR45">
    <property type="taxonomic scope" value="Eukaryota"/>
</dbReference>
<feature type="compositionally biased region" description="Polar residues" evidence="2">
    <location>
        <begin position="165"/>
        <end position="179"/>
    </location>
</feature>
<accession>W9S4F8</accession>
<dbReference type="PANTHER" id="PTHR33701">
    <property type="entry name" value="TRANSMEMBRANE PROTEIN"/>
    <property type="match status" value="1"/>
</dbReference>
<proteinExistence type="predicted"/>
<feature type="region of interest" description="Disordered" evidence="2">
    <location>
        <begin position="594"/>
        <end position="631"/>
    </location>
</feature>
<dbReference type="Proteomes" id="UP000030645">
    <property type="component" value="Unassembled WGS sequence"/>
</dbReference>
<keyword evidence="1" id="KW-0175">Coiled coil</keyword>
<feature type="region of interest" description="Disordered" evidence="2">
    <location>
        <begin position="263"/>
        <end position="295"/>
    </location>
</feature>
<gene>
    <name evidence="3" type="ORF">L484_016782</name>
</gene>
<evidence type="ECO:0000256" key="2">
    <source>
        <dbReference type="SAM" id="MobiDB-lite"/>
    </source>
</evidence>
<dbReference type="AlphaFoldDB" id="W9S4F8"/>
<feature type="region of interest" description="Disordered" evidence="2">
    <location>
        <begin position="374"/>
        <end position="426"/>
    </location>
</feature>
<feature type="compositionally biased region" description="Basic and acidic residues" evidence="2">
    <location>
        <begin position="374"/>
        <end position="395"/>
    </location>
</feature>
<feature type="compositionally biased region" description="Basic and acidic residues" evidence="2">
    <location>
        <begin position="1"/>
        <end position="11"/>
    </location>
</feature>
<feature type="compositionally biased region" description="Basic and acidic residues" evidence="2">
    <location>
        <begin position="263"/>
        <end position="275"/>
    </location>
</feature>
<feature type="region of interest" description="Disordered" evidence="2">
    <location>
        <begin position="203"/>
        <end position="242"/>
    </location>
</feature>
<dbReference type="EMBL" id="KE346069">
    <property type="protein sequence ID" value="EXC25400.1"/>
    <property type="molecule type" value="Genomic_DNA"/>
</dbReference>
<sequence length="654" mass="73178">MADSNQEKQDQRSSSSMEDSQSTAMTIEFLRARLLSERSVSRSARQRADELEKRVEELEEQLRIVSLQRKMAEKATVDVLSILENHGISDASETYDSGSDQETHQVANNYANGEERSVVSKRRSVLEELSGSDLDSSPINGRSLSWKGRSDSSRSREKYKDSSVRRQNALSSSFGSSSPKHYVGKSCRQIRCRETRTVVEDHKTEPLKFDSQENGAATPPEGSVKNDRRIPNHLDVNGHGQEKDMKKALEHRAQLIGQYEEMEKAQREWEEKYRENNTSTPDSYDPGNHSDVTEDRDEVKAQTLYNVGIDIAQAVDAKSNKVDLSKESSKPQSNGFLHPTRTRAAMGDLKVQASSNIDPVASRFQAQEFAFPTAKEKEAQESLENRDFRPSESPHHGQLLHRSLPNQPFDRGALSDAGSSSHKRDFSGSQNDLYALVPHNPPVVLGGVLDALKQAKLSLQQKINRLPLEGTTTQTVAVNRSIEPTQPGTRVGDRLEIPVGCTGLFRLPTDFATVEASTQANFLSSGSRLSLEPYYPDNKVALTAPDRFLTSPYIESRSEFPPDVRFLTSSSVVSGSRASTLNSRFDSHFDTGPSSVNRYSNYPPHPSYPPFPDSMPRIPSDEGLRRPFRSSRSFGLPEDRFSFYDDHGRPNMYR</sequence>
<keyword evidence="4" id="KW-1185">Reference proteome</keyword>
<evidence type="ECO:0000313" key="3">
    <source>
        <dbReference type="EMBL" id="EXC25400.1"/>
    </source>
</evidence>
<dbReference type="STRING" id="981085.W9S4F8"/>
<evidence type="ECO:0000256" key="1">
    <source>
        <dbReference type="SAM" id="Coils"/>
    </source>
</evidence>
<feature type="region of interest" description="Disordered" evidence="2">
    <location>
        <begin position="1"/>
        <end position="23"/>
    </location>
</feature>
<reference evidence="4" key="1">
    <citation type="submission" date="2013-01" db="EMBL/GenBank/DDBJ databases">
        <title>Draft Genome Sequence of a Mulberry Tree, Morus notabilis C.K. Schneid.</title>
        <authorList>
            <person name="He N."/>
            <person name="Zhao S."/>
        </authorList>
    </citation>
    <scope>NUCLEOTIDE SEQUENCE</scope>
</reference>
<organism evidence="3 4">
    <name type="scientific">Morus notabilis</name>
    <dbReference type="NCBI Taxonomy" id="981085"/>
    <lineage>
        <taxon>Eukaryota</taxon>
        <taxon>Viridiplantae</taxon>
        <taxon>Streptophyta</taxon>
        <taxon>Embryophyta</taxon>
        <taxon>Tracheophyta</taxon>
        <taxon>Spermatophyta</taxon>
        <taxon>Magnoliopsida</taxon>
        <taxon>eudicotyledons</taxon>
        <taxon>Gunneridae</taxon>
        <taxon>Pentapetalae</taxon>
        <taxon>rosids</taxon>
        <taxon>fabids</taxon>
        <taxon>Rosales</taxon>
        <taxon>Moraceae</taxon>
        <taxon>Moreae</taxon>
        <taxon>Morus</taxon>
    </lineage>
</organism>
<protein>
    <submittedName>
        <fullName evidence="3">Uncharacterized protein</fullName>
    </submittedName>
</protein>
<feature type="compositionally biased region" description="Pro residues" evidence="2">
    <location>
        <begin position="603"/>
        <end position="613"/>
    </location>
</feature>
<feature type="region of interest" description="Disordered" evidence="2">
    <location>
        <begin position="129"/>
        <end position="183"/>
    </location>
</feature>